<evidence type="ECO:0000313" key="1">
    <source>
        <dbReference type="EMBL" id="MFD2840111.1"/>
    </source>
</evidence>
<gene>
    <name evidence="1" type="ORF">ACFSYH_05950</name>
</gene>
<protein>
    <submittedName>
        <fullName evidence="1">Uncharacterized protein</fullName>
    </submittedName>
</protein>
<accession>A0ABW5XCC9</accession>
<organism evidence="1 2">
    <name type="scientific">Populibacterium corticicola</name>
    <dbReference type="NCBI Taxonomy" id="1812826"/>
    <lineage>
        <taxon>Bacteria</taxon>
        <taxon>Bacillati</taxon>
        <taxon>Actinomycetota</taxon>
        <taxon>Actinomycetes</taxon>
        <taxon>Micrococcales</taxon>
        <taxon>Jonesiaceae</taxon>
        <taxon>Populibacterium</taxon>
    </lineage>
</organism>
<proteinExistence type="predicted"/>
<sequence length="77" mass="8604">MSNVVILPACVEHDLKYANDLTTHTARRRATLRTADRDRMFTIEAACDADWQAAHGQSSALSRVNLMITPEGAVYER</sequence>
<reference evidence="2" key="1">
    <citation type="journal article" date="2019" name="Int. J. Syst. Evol. Microbiol.">
        <title>The Global Catalogue of Microorganisms (GCM) 10K type strain sequencing project: providing services to taxonomists for standard genome sequencing and annotation.</title>
        <authorList>
            <consortium name="The Broad Institute Genomics Platform"/>
            <consortium name="The Broad Institute Genome Sequencing Center for Infectious Disease"/>
            <person name="Wu L."/>
            <person name="Ma J."/>
        </authorList>
    </citation>
    <scope>NUCLEOTIDE SEQUENCE [LARGE SCALE GENOMIC DNA]</scope>
    <source>
        <strain evidence="2">KCTC 33576</strain>
    </source>
</reference>
<keyword evidence="2" id="KW-1185">Reference proteome</keyword>
<dbReference type="RefSeq" id="WP_377465784.1">
    <property type="nucleotide sequence ID" value="NZ_JBHUOP010000002.1"/>
</dbReference>
<name>A0ABW5XCC9_9MICO</name>
<evidence type="ECO:0000313" key="2">
    <source>
        <dbReference type="Proteomes" id="UP001597391"/>
    </source>
</evidence>
<dbReference type="EMBL" id="JBHUOP010000002">
    <property type="protein sequence ID" value="MFD2840111.1"/>
    <property type="molecule type" value="Genomic_DNA"/>
</dbReference>
<dbReference type="Proteomes" id="UP001597391">
    <property type="component" value="Unassembled WGS sequence"/>
</dbReference>
<comment type="caution">
    <text evidence="1">The sequence shown here is derived from an EMBL/GenBank/DDBJ whole genome shotgun (WGS) entry which is preliminary data.</text>
</comment>